<dbReference type="InterPro" id="IPR014820">
    <property type="entry name" value="PriCT_1"/>
</dbReference>
<keyword evidence="3" id="KW-0378">Hydrolase</keyword>
<sequence>MIQTAENVLASAALAYGAAGWKVLPLKGKRPCCPMGKNFANASSDQATISQWWRTWPTANIGLVATFGIVVVDLDPRHGGSPEKLAELAGGQLPETATVRTGSGGWHYYFTSSAPIGCSAGKLAPGIDVRAGGTGYVVAPPSIHPATGLPYEWVNSGPLAGLPLALERRLNPPPRPLYRPMRATSGGVTNLIDRVESAPVGERNNRLFVAACFMGERDLLGRATNWEGLAAAARSTGLPEREVRATIESARKHVGRGA</sequence>
<dbReference type="SMART" id="SM00943">
    <property type="entry name" value="Prim-Pol"/>
    <property type="match status" value="1"/>
</dbReference>
<dbReference type="Pfam" id="PF09250">
    <property type="entry name" value="Prim-Pol"/>
    <property type="match status" value="1"/>
</dbReference>
<evidence type="ECO:0000259" key="1">
    <source>
        <dbReference type="SMART" id="SM00942"/>
    </source>
</evidence>
<evidence type="ECO:0000313" key="4">
    <source>
        <dbReference type="Proteomes" id="UP000182744"/>
    </source>
</evidence>
<dbReference type="GO" id="GO:0004386">
    <property type="term" value="F:helicase activity"/>
    <property type="evidence" value="ECO:0007669"/>
    <property type="project" value="UniProtKB-KW"/>
</dbReference>
<keyword evidence="3" id="KW-0347">Helicase</keyword>
<accession>A0A1G7AEC0</accession>
<dbReference type="EMBL" id="FNAU01000002">
    <property type="protein sequence ID" value="SDE13149.1"/>
    <property type="molecule type" value="Genomic_DNA"/>
</dbReference>
<proteinExistence type="predicted"/>
<evidence type="ECO:0000313" key="3">
    <source>
        <dbReference type="EMBL" id="SDE13149.1"/>
    </source>
</evidence>
<evidence type="ECO:0000259" key="2">
    <source>
        <dbReference type="SMART" id="SM00943"/>
    </source>
</evidence>
<keyword evidence="4" id="KW-1185">Reference proteome</keyword>
<protein>
    <submittedName>
        <fullName evidence="3">Putative DNA primase/helicase</fullName>
    </submittedName>
</protein>
<keyword evidence="3" id="KW-0547">Nucleotide-binding</keyword>
<dbReference type="CDD" id="cd04859">
    <property type="entry name" value="Prim_Pol"/>
    <property type="match status" value="1"/>
</dbReference>
<reference evidence="4" key="1">
    <citation type="submission" date="2016-10" db="EMBL/GenBank/DDBJ databases">
        <authorList>
            <person name="Varghese N."/>
        </authorList>
    </citation>
    <scope>NUCLEOTIDE SEQUENCE [LARGE SCALE GENOMIC DNA]</scope>
    <source>
        <strain evidence="4">DSM 20639</strain>
    </source>
</reference>
<dbReference type="RefSeq" id="WP_083329999.1">
    <property type="nucleotide sequence ID" value="NZ_FNAU01000002.1"/>
</dbReference>
<dbReference type="AlphaFoldDB" id="A0A1G7AEC0"/>
<name>A0A1G7AEC0_9ACTO</name>
<dbReference type="Proteomes" id="UP000182744">
    <property type="component" value="Unassembled WGS sequence"/>
</dbReference>
<keyword evidence="3" id="KW-0067">ATP-binding</keyword>
<dbReference type="SMART" id="SM00942">
    <property type="entry name" value="PriCT_1"/>
    <property type="match status" value="1"/>
</dbReference>
<dbReference type="SUPFAM" id="SSF56747">
    <property type="entry name" value="Prim-pol domain"/>
    <property type="match status" value="1"/>
</dbReference>
<organism evidence="3 4">
    <name type="scientific">Actinobaculum suis</name>
    <dbReference type="NCBI Taxonomy" id="1657"/>
    <lineage>
        <taxon>Bacteria</taxon>
        <taxon>Bacillati</taxon>
        <taxon>Actinomycetota</taxon>
        <taxon>Actinomycetes</taxon>
        <taxon>Actinomycetales</taxon>
        <taxon>Actinomycetaceae</taxon>
        <taxon>Actinobaculum</taxon>
    </lineage>
</organism>
<gene>
    <name evidence="3" type="ORF">SAMN05421878_102188</name>
</gene>
<dbReference type="InterPro" id="IPR015330">
    <property type="entry name" value="DNA_primase/pol_bifunc_N"/>
</dbReference>
<feature type="domain" description="Primase C-terminal 1" evidence="1">
    <location>
        <begin position="193"/>
        <end position="256"/>
    </location>
</feature>
<feature type="domain" description="DNA primase/polymerase bifunctional N-terminal" evidence="2">
    <location>
        <begin position="13"/>
        <end position="166"/>
    </location>
</feature>